<evidence type="ECO:0000313" key="12">
    <source>
        <dbReference type="EMBL" id="KXB81030.1"/>
    </source>
</evidence>
<keyword evidence="1 8" id="KW-0597">Phosphoprotein</keyword>
<dbReference type="Pfam" id="PF02503">
    <property type="entry name" value="PP_kinase"/>
    <property type="match status" value="1"/>
</dbReference>
<keyword evidence="5 8" id="KW-0418">Kinase</keyword>
<evidence type="ECO:0000256" key="1">
    <source>
        <dbReference type="ARBA" id="ARBA00022553"/>
    </source>
</evidence>
<comment type="caution">
    <text evidence="12">The sequence shown here is derived from an EMBL/GenBank/DDBJ whole genome shotgun (WGS) entry which is preliminary data.</text>
</comment>
<comment type="catalytic activity">
    <reaction evidence="8 9">
        <text>[phosphate](n) + ATP = [phosphate](n+1) + ADP</text>
        <dbReference type="Rhea" id="RHEA:19573"/>
        <dbReference type="Rhea" id="RHEA-COMP:9859"/>
        <dbReference type="Rhea" id="RHEA-COMP:14280"/>
        <dbReference type="ChEBI" id="CHEBI:16838"/>
        <dbReference type="ChEBI" id="CHEBI:30616"/>
        <dbReference type="ChEBI" id="CHEBI:456216"/>
        <dbReference type="EC" id="2.7.4.1"/>
    </reaction>
</comment>
<evidence type="ECO:0000256" key="3">
    <source>
        <dbReference type="ARBA" id="ARBA00022723"/>
    </source>
</evidence>
<feature type="binding site" evidence="8">
    <location>
        <position position="274"/>
    </location>
    <ligand>
        <name>ATP</name>
        <dbReference type="ChEBI" id="CHEBI:30616"/>
    </ligand>
</feature>
<evidence type="ECO:0000259" key="11">
    <source>
        <dbReference type="PROSITE" id="PS50035"/>
    </source>
</evidence>
<dbReference type="InterPro" id="IPR025200">
    <property type="entry name" value="PPK_C_dom2"/>
</dbReference>
<dbReference type="InterPro" id="IPR024953">
    <property type="entry name" value="PP_kinase_middle"/>
</dbReference>
<accession>A0AB34X085</accession>
<feature type="binding site" evidence="8">
    <location>
        <position position="617"/>
    </location>
    <ligand>
        <name>Mg(2+)</name>
        <dbReference type="ChEBI" id="CHEBI:18420"/>
    </ligand>
</feature>
<feature type="compositionally biased region" description="Basic and acidic residues" evidence="10">
    <location>
        <begin position="101"/>
        <end position="113"/>
    </location>
</feature>
<evidence type="ECO:0000256" key="9">
    <source>
        <dbReference type="RuleBase" id="RU003800"/>
    </source>
</evidence>
<evidence type="ECO:0000256" key="6">
    <source>
        <dbReference type="ARBA" id="ARBA00022840"/>
    </source>
</evidence>
<dbReference type="Gene3D" id="3.30.1840.10">
    <property type="entry name" value="Polyphosphate kinase middle domain"/>
    <property type="match status" value="1"/>
</dbReference>
<evidence type="ECO:0000256" key="7">
    <source>
        <dbReference type="ARBA" id="ARBA00022842"/>
    </source>
</evidence>
<comment type="cofactor">
    <cofactor evidence="8">
        <name>Mg(2+)</name>
        <dbReference type="ChEBI" id="CHEBI:18420"/>
    </cofactor>
</comment>
<organism evidence="12 14">
    <name type="scientific">Varibaculum cambriense</name>
    <dbReference type="NCBI Taxonomy" id="184870"/>
    <lineage>
        <taxon>Bacteria</taxon>
        <taxon>Bacillati</taxon>
        <taxon>Actinomycetota</taxon>
        <taxon>Actinomycetes</taxon>
        <taxon>Actinomycetales</taxon>
        <taxon>Actinomycetaceae</taxon>
        <taxon>Varibaculum</taxon>
    </lineage>
</organism>
<evidence type="ECO:0000256" key="2">
    <source>
        <dbReference type="ARBA" id="ARBA00022679"/>
    </source>
</evidence>
<reference evidence="12 14" key="1">
    <citation type="submission" date="2016-01" db="EMBL/GenBank/DDBJ databases">
        <authorList>
            <person name="Mitreva M."/>
            <person name="Pepin K.H."/>
            <person name="Mihindukulasuriya K.A."/>
            <person name="Fulton R."/>
            <person name="Fronick C."/>
            <person name="O'Laughlin M."/>
            <person name="Miner T."/>
            <person name="Herter B."/>
            <person name="Rosa B.A."/>
            <person name="Cordes M."/>
            <person name="Tomlinson C."/>
            <person name="Wollam A."/>
            <person name="Palsikar V.B."/>
            <person name="Mardis E.R."/>
            <person name="Wilson R.K."/>
        </authorList>
    </citation>
    <scope>NUCLEOTIDE SEQUENCE [LARGE SCALE GENOMIC DNA]</scope>
    <source>
        <strain evidence="12 14">DNF00696</strain>
    </source>
</reference>
<feature type="binding site" evidence="8">
    <location>
        <position position="647"/>
    </location>
    <ligand>
        <name>Mg(2+)</name>
        <dbReference type="ChEBI" id="CHEBI:18420"/>
    </ligand>
</feature>
<dbReference type="Pfam" id="PF13089">
    <property type="entry name" value="PP_kinase_N"/>
    <property type="match status" value="1"/>
</dbReference>
<dbReference type="InterPro" id="IPR041108">
    <property type="entry name" value="PP_kinase_C_1"/>
</dbReference>
<feature type="binding site" evidence="8">
    <location>
        <position position="834"/>
    </location>
    <ligand>
        <name>ATP</name>
        <dbReference type="ChEBI" id="CHEBI:30616"/>
    </ligand>
</feature>
<dbReference type="NCBIfam" id="NF003921">
    <property type="entry name" value="PRK05443.2-2"/>
    <property type="match status" value="1"/>
</dbReference>
<dbReference type="InterPro" id="IPR001736">
    <property type="entry name" value="PLipase_D/transphosphatidylase"/>
</dbReference>
<dbReference type="Pfam" id="PF13090">
    <property type="entry name" value="PP_kinase_C"/>
    <property type="match status" value="1"/>
</dbReference>
<dbReference type="Gene3D" id="1.20.58.310">
    <property type="entry name" value="Polyphosphate kinase N-terminal domain"/>
    <property type="match status" value="1"/>
</dbReference>
<sequence>MDSKPEADNRPEPKVGKAKIKEDAQGDSHVVPSPADIARFYKENPQTEAVAQVDRVAAQSNFETATADELISSKTSPEQFPGTDYEDADYDLPTGSSPFVDGRKINIDEELFPRPKITVPAGSDQNDKPQAVSKDSKTATRDANDKTGAKESSKETGGAQAKTASTKPSTNSDKEAPAKKKANAQSAAVSAGHAQTDGPEDLSKISPSTLREAPGIDKLAQAGPLGQDKPLPKGRFGDRELSWMQFNQRVLEQAEDERLPILERAWFTTIFSSNLDEFYMVRVAGLKRRIAAGIARTAASGLTPRQVLDLVTERAQVLCARQAGFVQNTLLGELEEVGIKLRRWDDLAPEQQDFLHGYFRRLIFPILTPLAVDPSHPFPYISGLSVNLAVVVRNPLTGKQHFARVKIPESLPRLICVEQAIDQVSPEDAIDTNGEATFITLEDVIGPHLDHLFPGMEILEHHVFRVTRNEDLEVEEDDAENLLTAMEQELLRRRFGPAVRLEVAKGISRPVLDFLVAKLEIGMEDVFSLPEPIDLRCLNELHELDLPELKYQKFVPATAAGLAEVESATPTDIFAMIRSHDVLLHHPYDSFSTSVQHFVTYAARDPKVRSLKQTLYRTSSDSPIVSALIEAAQNGKQVLAIVEIKARFDEDANISWARKLERAGVHVVYGMVGLKTHCKLSMVVREESDGLRRYCHVGTGNYHPKTARGYEDLGLLTCDREVAQDLTRLFNQLSGYAPRTSFHRLLVAPRSIRPGIIERIEREVENHRQGLPAYIGIKVNSLVDEAVTDALYRASQAGVPIDIVVRGICTIRSGVRGLSENIRVRSILGRFLEHSRIYAFENAGQPEVWIGSADLMHRNLDRRVEALIRIKDPNMTATLMDLVKLEASPEVSSWHLRRDGTWRRHVDAKDGSPLMDIQEYLINKANSRMKGR</sequence>
<dbReference type="RefSeq" id="WP_082714030.1">
    <property type="nucleotide sequence ID" value="NZ_JASOZV010000001.1"/>
</dbReference>
<dbReference type="GO" id="GO:0008976">
    <property type="term" value="F:polyphosphate kinase activity"/>
    <property type="evidence" value="ECO:0007669"/>
    <property type="project" value="UniProtKB-UniRule"/>
</dbReference>
<evidence type="ECO:0000313" key="14">
    <source>
        <dbReference type="Proteomes" id="UP000070572"/>
    </source>
</evidence>
<feature type="active site" description="Phosphohistidine intermediate" evidence="8">
    <location>
        <position position="677"/>
    </location>
</feature>
<evidence type="ECO:0000256" key="5">
    <source>
        <dbReference type="ARBA" id="ARBA00022777"/>
    </source>
</evidence>
<gene>
    <name evidence="8" type="primary">ppk</name>
    <name evidence="13" type="ORF">CJ240_00605</name>
    <name evidence="12" type="ORF">HMPREF1862_00752</name>
</gene>
<dbReference type="InterPro" id="IPR003414">
    <property type="entry name" value="PP_kinase"/>
</dbReference>
<feature type="compositionally biased region" description="Basic and acidic residues" evidence="10">
    <location>
        <begin position="134"/>
        <end position="154"/>
    </location>
</feature>
<dbReference type="NCBIfam" id="NF003917">
    <property type="entry name" value="PRK05443.1-1"/>
    <property type="match status" value="1"/>
</dbReference>
<dbReference type="PANTHER" id="PTHR30218:SF0">
    <property type="entry name" value="POLYPHOSPHATE KINASE"/>
    <property type="match status" value="1"/>
</dbReference>
<dbReference type="NCBIfam" id="TIGR03705">
    <property type="entry name" value="poly_P_kin"/>
    <property type="match status" value="1"/>
</dbReference>
<dbReference type="InterPro" id="IPR025198">
    <property type="entry name" value="PPK_N_dom"/>
</dbReference>
<dbReference type="FunFam" id="3.30.870.10:FF:000001">
    <property type="entry name" value="Polyphosphate kinase"/>
    <property type="match status" value="1"/>
</dbReference>
<feature type="domain" description="PLD phosphodiesterase" evidence="11">
    <location>
        <begin position="829"/>
        <end position="859"/>
    </location>
</feature>
<dbReference type="Proteomes" id="UP000070572">
    <property type="component" value="Unassembled WGS sequence"/>
</dbReference>
<evidence type="ECO:0000313" key="15">
    <source>
        <dbReference type="Proteomes" id="UP000243201"/>
    </source>
</evidence>
<dbReference type="Pfam" id="PF17941">
    <property type="entry name" value="PP_kinase_C_1"/>
    <property type="match status" value="1"/>
</dbReference>
<keyword evidence="2 8" id="KW-0808">Transferase</keyword>
<dbReference type="PROSITE" id="PS50035">
    <property type="entry name" value="PLD"/>
    <property type="match status" value="1"/>
</dbReference>
<comment type="PTM">
    <text evidence="8 9">An intermediate of this reaction is the autophosphorylated ppk in which a phosphate is covalently linked to a histidine residue through a N-P bond.</text>
</comment>
<keyword evidence="6 8" id="KW-0067">ATP-binding</keyword>
<evidence type="ECO:0000256" key="8">
    <source>
        <dbReference type="HAMAP-Rule" id="MF_00347"/>
    </source>
</evidence>
<dbReference type="AlphaFoldDB" id="A0AB34X085"/>
<evidence type="ECO:0000256" key="10">
    <source>
        <dbReference type="SAM" id="MobiDB-lite"/>
    </source>
</evidence>
<dbReference type="CDD" id="cd09168">
    <property type="entry name" value="PLDc_PaPPK1_C2_like"/>
    <property type="match status" value="1"/>
</dbReference>
<feature type="region of interest" description="Disordered" evidence="10">
    <location>
        <begin position="1"/>
        <end position="32"/>
    </location>
</feature>
<dbReference type="EMBL" id="LSDN01000013">
    <property type="protein sequence ID" value="KXB81030.1"/>
    <property type="molecule type" value="Genomic_DNA"/>
</dbReference>
<keyword evidence="7 8" id="KW-0460">Magnesium</keyword>
<protein>
    <recommendedName>
        <fullName evidence="8 9">Polyphosphate kinase</fullName>
        <ecNumber evidence="8 9">2.7.4.1</ecNumber>
    </recommendedName>
    <alternativeName>
        <fullName evidence="8">ATP-polyphosphate phosphotransferase</fullName>
    </alternativeName>
    <alternativeName>
        <fullName evidence="8">Polyphosphoric acid kinase</fullName>
    </alternativeName>
</protein>
<feature type="region of interest" description="Disordered" evidence="10">
    <location>
        <begin position="64"/>
        <end position="208"/>
    </location>
</feature>
<feature type="binding site" evidence="8">
    <location>
        <position position="806"/>
    </location>
    <ligand>
        <name>ATP</name>
        <dbReference type="ChEBI" id="CHEBI:30616"/>
    </ligand>
</feature>
<dbReference type="CDD" id="cd09165">
    <property type="entry name" value="PLDc_PaPPK1_C1_like"/>
    <property type="match status" value="1"/>
</dbReference>
<name>A0AB34X085_9ACTO</name>
<dbReference type="HAMAP" id="MF_00347">
    <property type="entry name" value="Polyphosphate_kinase"/>
    <property type="match status" value="1"/>
</dbReference>
<dbReference type="Proteomes" id="UP000243201">
    <property type="component" value="Unassembled WGS sequence"/>
</dbReference>
<dbReference type="GO" id="GO:0005524">
    <property type="term" value="F:ATP binding"/>
    <property type="evidence" value="ECO:0007669"/>
    <property type="project" value="UniProtKB-KW"/>
</dbReference>
<dbReference type="GO" id="GO:0006799">
    <property type="term" value="P:polyphosphate biosynthetic process"/>
    <property type="evidence" value="ECO:0007669"/>
    <property type="project" value="UniProtKB-UniRule"/>
</dbReference>
<proteinExistence type="inferred from homology"/>
<comment type="function">
    <text evidence="8 9">Catalyzes the reversible transfer of the terminal phosphate of ATP to form a long-chain polyphosphate (polyP).</text>
</comment>
<feature type="binding site" evidence="8">
    <location>
        <position position="710"/>
    </location>
    <ligand>
        <name>ATP</name>
        <dbReference type="ChEBI" id="CHEBI:30616"/>
    </ligand>
</feature>
<dbReference type="PANTHER" id="PTHR30218">
    <property type="entry name" value="POLYPHOSPHATE KINASE"/>
    <property type="match status" value="1"/>
</dbReference>
<dbReference type="NCBIfam" id="NF003922">
    <property type="entry name" value="PRK05443.2-3"/>
    <property type="match status" value="1"/>
</dbReference>
<dbReference type="NCBIfam" id="NF003918">
    <property type="entry name" value="PRK05443.1-2"/>
    <property type="match status" value="1"/>
</dbReference>
<comment type="similarity">
    <text evidence="8 9">Belongs to the polyphosphate kinase 1 (PPK1) family.</text>
</comment>
<evidence type="ECO:0000313" key="13">
    <source>
        <dbReference type="EMBL" id="PMB90285.1"/>
    </source>
</evidence>
<feature type="compositionally biased region" description="Basic and acidic residues" evidence="10">
    <location>
        <begin position="1"/>
        <end position="26"/>
    </location>
</feature>
<dbReference type="InterPro" id="IPR036832">
    <property type="entry name" value="PPK_N_dom_sf"/>
</dbReference>
<keyword evidence="4 8" id="KW-0547">Nucleotide-binding</keyword>
<dbReference type="SUPFAM" id="SSF56024">
    <property type="entry name" value="Phospholipase D/nuclease"/>
    <property type="match status" value="2"/>
</dbReference>
<feature type="compositionally biased region" description="Polar residues" evidence="10">
    <location>
        <begin position="162"/>
        <end position="171"/>
    </location>
</feature>
<dbReference type="Gene3D" id="3.30.870.10">
    <property type="entry name" value="Endonuclease Chain A"/>
    <property type="match status" value="2"/>
</dbReference>
<dbReference type="SUPFAM" id="SSF140356">
    <property type="entry name" value="PPK N-terminal domain-like"/>
    <property type="match status" value="1"/>
</dbReference>
<dbReference type="GO" id="GO:0009358">
    <property type="term" value="C:polyphosphate kinase complex"/>
    <property type="evidence" value="ECO:0007669"/>
    <property type="project" value="InterPro"/>
</dbReference>
<keyword evidence="3 8" id="KW-0479">Metal-binding</keyword>
<reference evidence="13 15" key="2">
    <citation type="submission" date="2017-09" db="EMBL/GenBank/DDBJ databases">
        <title>Bacterial strain isolated from the female urinary microbiota.</title>
        <authorList>
            <person name="Thomas-White K."/>
            <person name="Kumar N."/>
            <person name="Forster S."/>
            <person name="Putonti C."/>
            <person name="Lawley T."/>
            <person name="Wolfe A.J."/>
        </authorList>
    </citation>
    <scope>NUCLEOTIDE SEQUENCE [LARGE SCALE GENOMIC DNA]</scope>
    <source>
        <strain evidence="13 15">UMB0744</strain>
    </source>
</reference>
<evidence type="ECO:0000256" key="4">
    <source>
        <dbReference type="ARBA" id="ARBA00022741"/>
    </source>
</evidence>
<dbReference type="EC" id="2.7.4.1" evidence="8 9"/>
<dbReference type="GO" id="GO:0046872">
    <property type="term" value="F:metal ion binding"/>
    <property type="evidence" value="ECO:0007669"/>
    <property type="project" value="UniProtKB-KW"/>
</dbReference>
<keyword evidence="15" id="KW-1185">Reference proteome</keyword>
<dbReference type="EMBL" id="PNGC01000001">
    <property type="protein sequence ID" value="PMB90285.1"/>
    <property type="molecule type" value="Genomic_DNA"/>
</dbReference>
<dbReference type="SUPFAM" id="SSF143724">
    <property type="entry name" value="PHP14-like"/>
    <property type="match status" value="1"/>
</dbReference>
<dbReference type="InterPro" id="IPR036830">
    <property type="entry name" value="PP_kinase_middle_dom_sf"/>
</dbReference>